<dbReference type="Pfam" id="PF02222">
    <property type="entry name" value="ATP-grasp"/>
    <property type="match status" value="1"/>
</dbReference>
<keyword evidence="1 5" id="KW-0436">Ligase</keyword>
<comment type="caution">
    <text evidence="5">Lacks conserved residue(s) required for the propagation of feature annotation.</text>
</comment>
<comment type="similarity">
    <text evidence="5 6">Belongs to the PurK/PurT family.</text>
</comment>
<dbReference type="GO" id="GO:0005524">
    <property type="term" value="F:ATP binding"/>
    <property type="evidence" value="ECO:0007669"/>
    <property type="project" value="UniProtKB-UniRule"/>
</dbReference>
<keyword evidence="3 5" id="KW-0658">Purine biosynthesis</keyword>
<dbReference type="GO" id="GO:0005829">
    <property type="term" value="C:cytosol"/>
    <property type="evidence" value="ECO:0007669"/>
    <property type="project" value="TreeGrafter"/>
</dbReference>
<comment type="function">
    <text evidence="5">Catalyzes the ATP-dependent conversion of 5-aminoimidazole ribonucleotide (AIR) and HCO(3)(-) to N5-carboxyaminoimidazole ribonucleotide (N5-CAIR).</text>
</comment>
<evidence type="ECO:0000313" key="7">
    <source>
        <dbReference type="EMBL" id="NEV69379.1"/>
    </source>
</evidence>
<dbReference type="InterPro" id="IPR003135">
    <property type="entry name" value="ATP-grasp_carboxylate-amine"/>
</dbReference>
<dbReference type="NCBIfam" id="NF004679">
    <property type="entry name" value="PRK06019.1-5"/>
    <property type="match status" value="1"/>
</dbReference>
<feature type="binding site" evidence="5">
    <location>
        <begin position="266"/>
        <end position="267"/>
    </location>
    <ligand>
        <name>ATP</name>
        <dbReference type="ChEBI" id="CHEBI:30616"/>
    </ligand>
</feature>
<keyword evidence="2 5" id="KW-0547">Nucleotide-binding</keyword>
<dbReference type="SUPFAM" id="SSF52440">
    <property type="entry name" value="PreATP-grasp domain"/>
    <property type="match status" value="1"/>
</dbReference>
<evidence type="ECO:0000256" key="1">
    <source>
        <dbReference type="ARBA" id="ARBA00022598"/>
    </source>
</evidence>
<evidence type="ECO:0000256" key="4">
    <source>
        <dbReference type="ARBA" id="ARBA00022840"/>
    </source>
</evidence>
<keyword evidence="4 5" id="KW-0067">ATP-binding</keyword>
<comment type="catalytic activity">
    <reaction evidence="5 6">
        <text>5-amino-1-(5-phospho-beta-D-ribosyl)imidazole + hydrogencarbonate + ATP = 5-carboxyamino-1-(5-phospho-D-ribosyl)imidazole + ADP + phosphate + 2 H(+)</text>
        <dbReference type="Rhea" id="RHEA:19317"/>
        <dbReference type="ChEBI" id="CHEBI:15378"/>
        <dbReference type="ChEBI" id="CHEBI:17544"/>
        <dbReference type="ChEBI" id="CHEBI:30616"/>
        <dbReference type="ChEBI" id="CHEBI:43474"/>
        <dbReference type="ChEBI" id="CHEBI:58730"/>
        <dbReference type="ChEBI" id="CHEBI:137981"/>
        <dbReference type="ChEBI" id="CHEBI:456216"/>
        <dbReference type="EC" id="6.3.4.18"/>
    </reaction>
</comment>
<proteinExistence type="inferred from homology"/>
<dbReference type="GO" id="GO:0004638">
    <property type="term" value="F:phosphoribosylaminoimidazole carboxylase activity"/>
    <property type="evidence" value="ECO:0007669"/>
    <property type="project" value="InterPro"/>
</dbReference>
<dbReference type="UniPathway" id="UPA00074">
    <property type="reaction ID" value="UER00942"/>
</dbReference>
<dbReference type="Gene3D" id="3.40.50.20">
    <property type="match status" value="1"/>
</dbReference>
<protein>
    <recommendedName>
        <fullName evidence="5 6">N5-carboxyaminoimidazole ribonucleotide synthase</fullName>
        <shortName evidence="5 6">N5-CAIR synthase</shortName>
        <ecNumber evidence="5 6">6.3.4.18</ecNumber>
    </recommendedName>
    <alternativeName>
        <fullName evidence="5 6">5-(carboxyamino)imidazole ribonucleotide synthetase</fullName>
    </alternativeName>
</protein>
<accession>A0A0C1UT42</accession>
<dbReference type="InterPro" id="IPR011761">
    <property type="entry name" value="ATP-grasp"/>
</dbReference>
<dbReference type="AlphaFoldDB" id="A0A0C1UT42"/>
<reference evidence="7" key="3">
    <citation type="submission" date="2020-02" db="EMBL/GenBank/DDBJ databases">
        <authorList>
            <person name="Sarangi A.N."/>
            <person name="Ghosh S."/>
            <person name="Mukherjee M."/>
            <person name="Tripathy S."/>
        </authorList>
    </citation>
    <scope>NUCLEOTIDE SEQUENCE</scope>
    <source>
        <strain evidence="7">BDU141951</strain>
    </source>
</reference>
<comment type="pathway">
    <text evidence="5 6">Purine metabolism; IMP biosynthesis via de novo pathway; 5-amino-1-(5-phospho-D-ribosyl)imidazole-4-carboxylate from 5-amino-1-(5-phospho-D-ribosyl)imidazole (N5-CAIR route): step 1/2.</text>
</comment>
<feature type="binding site" evidence="5">
    <location>
        <position position="146"/>
    </location>
    <ligand>
        <name>ATP</name>
        <dbReference type="ChEBI" id="CHEBI:30616"/>
    </ligand>
</feature>
<dbReference type="NCBIfam" id="TIGR01161">
    <property type="entry name" value="purK"/>
    <property type="match status" value="1"/>
</dbReference>
<feature type="binding site" evidence="5">
    <location>
        <position position="189"/>
    </location>
    <ligand>
        <name>ATP</name>
        <dbReference type="ChEBI" id="CHEBI:30616"/>
    </ligand>
</feature>
<name>A0A0C1UT42_9CYAN</name>
<reference evidence="7" key="1">
    <citation type="submission" date="2014-11" db="EMBL/GenBank/DDBJ databases">
        <authorList>
            <person name="Malar M.C."/>
            <person name="Sen D."/>
            <person name="Tripathy S."/>
        </authorList>
    </citation>
    <scope>NUCLEOTIDE SEQUENCE</scope>
    <source>
        <strain evidence="7">BDU141951</strain>
    </source>
</reference>
<dbReference type="SUPFAM" id="SSF51246">
    <property type="entry name" value="Rudiment single hybrid motif"/>
    <property type="match status" value="1"/>
</dbReference>
<dbReference type="Pfam" id="PF22660">
    <property type="entry name" value="RS_preATP-grasp-like"/>
    <property type="match status" value="1"/>
</dbReference>
<comment type="caution">
    <text evidence="7">The sequence shown here is derived from an EMBL/GenBank/DDBJ whole genome shotgun (WGS) entry which is preliminary data.</text>
</comment>
<dbReference type="GO" id="GO:0046872">
    <property type="term" value="F:metal ion binding"/>
    <property type="evidence" value="ECO:0007669"/>
    <property type="project" value="InterPro"/>
</dbReference>
<dbReference type="InterPro" id="IPR011054">
    <property type="entry name" value="Rudment_hybrid_motif"/>
</dbReference>
<comment type="subunit">
    <text evidence="5 6">Homodimer.</text>
</comment>
<dbReference type="EC" id="6.3.4.18" evidence="5 6"/>
<dbReference type="Pfam" id="PF17769">
    <property type="entry name" value="PurK_C"/>
    <property type="match status" value="1"/>
</dbReference>
<dbReference type="PANTHER" id="PTHR11609">
    <property type="entry name" value="PURINE BIOSYNTHESIS PROTEIN 6/7, PUR6/7"/>
    <property type="match status" value="1"/>
</dbReference>
<dbReference type="InterPro" id="IPR013815">
    <property type="entry name" value="ATP_grasp_subdomain_1"/>
</dbReference>
<gene>
    <name evidence="5 6" type="primary">purK</name>
    <name evidence="7" type="ORF">QQ91_019980</name>
</gene>
<comment type="function">
    <text evidence="6">Catalyzes the ATP-dependent conversion of 5-aminoimidazole ribonucleotide (AIR) and HCO(3)- to N5-carboxyaminoimidazole ribonucleotide (N5-CAIR).</text>
</comment>
<organism evidence="7">
    <name type="scientific">Lyngbya confervoides BDU141951</name>
    <dbReference type="NCBI Taxonomy" id="1574623"/>
    <lineage>
        <taxon>Bacteria</taxon>
        <taxon>Bacillati</taxon>
        <taxon>Cyanobacteriota</taxon>
        <taxon>Cyanophyceae</taxon>
        <taxon>Oscillatoriophycideae</taxon>
        <taxon>Oscillatoriales</taxon>
        <taxon>Microcoleaceae</taxon>
        <taxon>Lyngbya</taxon>
    </lineage>
</organism>
<evidence type="ECO:0000256" key="3">
    <source>
        <dbReference type="ARBA" id="ARBA00022755"/>
    </source>
</evidence>
<dbReference type="SUPFAM" id="SSF56059">
    <property type="entry name" value="Glutathione synthetase ATP-binding domain-like"/>
    <property type="match status" value="1"/>
</dbReference>
<dbReference type="InterPro" id="IPR005875">
    <property type="entry name" value="PurK"/>
</dbReference>
<dbReference type="PANTHER" id="PTHR11609:SF5">
    <property type="entry name" value="PHOSPHORIBOSYLAMINOIMIDAZOLE CARBOXYLASE"/>
    <property type="match status" value="1"/>
</dbReference>
<dbReference type="Gene3D" id="3.30.470.20">
    <property type="entry name" value="ATP-grasp fold, B domain"/>
    <property type="match status" value="1"/>
</dbReference>
<dbReference type="InterPro" id="IPR016185">
    <property type="entry name" value="PreATP-grasp_dom_sf"/>
</dbReference>
<dbReference type="GO" id="GO:0006189">
    <property type="term" value="P:'de novo' IMP biosynthetic process"/>
    <property type="evidence" value="ECO:0007669"/>
    <property type="project" value="UniProtKB-UniRule"/>
</dbReference>
<feature type="binding site" evidence="5">
    <location>
        <begin position="181"/>
        <end position="184"/>
    </location>
    <ligand>
        <name>ATP</name>
        <dbReference type="ChEBI" id="CHEBI:30616"/>
    </ligand>
</feature>
<dbReference type="InterPro" id="IPR054350">
    <property type="entry name" value="PurT/PurK_preATP-grasp"/>
</dbReference>
<feature type="binding site" evidence="5">
    <location>
        <position position="103"/>
    </location>
    <ligand>
        <name>ATP</name>
        <dbReference type="ChEBI" id="CHEBI:30616"/>
    </ligand>
</feature>
<evidence type="ECO:0000256" key="6">
    <source>
        <dbReference type="RuleBase" id="RU361200"/>
    </source>
</evidence>
<reference evidence="7" key="2">
    <citation type="journal article" date="2015" name="Genome Announc.">
        <title>Draft Genome Sequence of Filamentous Marine Cyanobacterium Lyngbya confervoides Strain BDU141951.</title>
        <authorList>
            <person name="Chandrababunaidu M.M."/>
            <person name="Sen D."/>
            <person name="Tripathy S."/>
        </authorList>
    </citation>
    <scope>NUCLEOTIDE SEQUENCE</scope>
    <source>
        <strain evidence="7">BDU141951</strain>
    </source>
</reference>
<sequence length="384" mass="41936">MAQTRIGVIGGGQLAWMMGLEAPKLGIEIVVQTPQTTDPAVPTAADYVLAPVADADGTKAMSDRSNVLTFENEFVDLAALAPLETSGVIFRPRLAALAPLLDKYTQRQFLASHGLPNPPFVTLDESMPDDTVTDIAAPIGFPLVMKTRRLGYDGQGTFMIASASELLETWHRIERQPVLLEAFIPFEKELAVMVARSTTGEIAVYPVVETQQVNQVCRRVIAPAEVAEAVQQQVTAIAHTLIAALDFVGVLGIELFLAPGDQVLVNEVAPRTHNSGHYTLDACRTSQFAQQLLAVTGQPLGRPEMTCDRALMINLLGFETSTSDYAEVRSQLAQIPQAQVYWYGKQGARPGRKLGHVTVCLQAKDDWQKIMHDIEAMWYPLVES</sequence>
<evidence type="ECO:0000256" key="2">
    <source>
        <dbReference type="ARBA" id="ARBA00022741"/>
    </source>
</evidence>
<dbReference type="HAMAP" id="MF_01928">
    <property type="entry name" value="PurK"/>
    <property type="match status" value="1"/>
</dbReference>
<dbReference type="PROSITE" id="PS50975">
    <property type="entry name" value="ATP_GRASP"/>
    <property type="match status" value="1"/>
</dbReference>
<dbReference type="GO" id="GO:0034028">
    <property type="term" value="F:5-(carboxyamino)imidazole ribonucleotide synthase activity"/>
    <property type="evidence" value="ECO:0007669"/>
    <property type="project" value="UniProtKB-UniRule"/>
</dbReference>
<dbReference type="InterPro" id="IPR040686">
    <property type="entry name" value="PurK_C"/>
</dbReference>
<evidence type="ECO:0000256" key="5">
    <source>
        <dbReference type="HAMAP-Rule" id="MF_01928"/>
    </source>
</evidence>
<dbReference type="Gene3D" id="3.30.1490.20">
    <property type="entry name" value="ATP-grasp fold, A domain"/>
    <property type="match status" value="1"/>
</dbReference>
<dbReference type="EMBL" id="JTHE02000003">
    <property type="protein sequence ID" value="NEV69379.1"/>
    <property type="molecule type" value="Genomic_DNA"/>
</dbReference>